<accession>E1QKY3</accession>
<dbReference type="OrthoDB" id="9816201at2"/>
<dbReference type="InterPro" id="IPR045357">
    <property type="entry name" value="Aminopeptidase_N-like_N"/>
</dbReference>
<organism evidence="6 7">
    <name type="scientific">Desulfarculus baarsii (strain ATCC 33931 / DSM 2075 / LMG 7858 / VKM B-1802 / 2st14)</name>
    <dbReference type="NCBI Taxonomy" id="644282"/>
    <lineage>
        <taxon>Bacteria</taxon>
        <taxon>Pseudomonadati</taxon>
        <taxon>Thermodesulfobacteriota</taxon>
        <taxon>Desulfarculia</taxon>
        <taxon>Desulfarculales</taxon>
        <taxon>Desulfarculaceae</taxon>
        <taxon>Desulfarculus</taxon>
    </lineage>
</organism>
<protein>
    <submittedName>
        <fullName evidence="6">Peptidase M1 membrane alanine aminopeptidase</fullName>
    </submittedName>
</protein>
<reference evidence="6 7" key="1">
    <citation type="journal article" date="2010" name="Stand. Genomic Sci.">
        <title>Complete genome sequence of Desulfarculus baarsii type strain (2st14).</title>
        <authorList>
            <person name="Sun H."/>
            <person name="Spring S."/>
            <person name="Lapidus A."/>
            <person name="Davenport K."/>
            <person name="Del Rio T.G."/>
            <person name="Tice H."/>
            <person name="Nolan M."/>
            <person name="Copeland A."/>
            <person name="Cheng J.F."/>
            <person name="Lucas S."/>
            <person name="Tapia R."/>
            <person name="Goodwin L."/>
            <person name="Pitluck S."/>
            <person name="Ivanova N."/>
            <person name="Pagani I."/>
            <person name="Mavromatis K."/>
            <person name="Ovchinnikova G."/>
            <person name="Pati A."/>
            <person name="Chen A."/>
            <person name="Palaniappan K."/>
            <person name="Hauser L."/>
            <person name="Chang Y.J."/>
            <person name="Jeffries C.D."/>
            <person name="Detter J.C."/>
            <person name="Han C."/>
            <person name="Rohde M."/>
            <person name="Brambilla E."/>
            <person name="Goker M."/>
            <person name="Woyke T."/>
            <person name="Bristow J."/>
            <person name="Eisen J.A."/>
            <person name="Markowitz V."/>
            <person name="Hugenholtz P."/>
            <person name="Kyrpides N.C."/>
            <person name="Klenk H.P."/>
            <person name="Land M."/>
        </authorList>
    </citation>
    <scope>NUCLEOTIDE SEQUENCE [LARGE SCALE GENOMIC DNA]</scope>
    <source>
        <strain evidence="7">ATCC 33931 / DSM 2075 / LMG 7858 / VKM B-1802 / 2st14</strain>
    </source>
</reference>
<dbReference type="GO" id="GO:0008237">
    <property type="term" value="F:metallopeptidase activity"/>
    <property type="evidence" value="ECO:0007669"/>
    <property type="project" value="InterPro"/>
</dbReference>
<dbReference type="Gene3D" id="3.30.2010.30">
    <property type="match status" value="1"/>
</dbReference>
<dbReference type="InterPro" id="IPR014782">
    <property type="entry name" value="Peptidase_M1_dom"/>
</dbReference>
<feature type="domain" description="Peptidase M1 alanyl aminopeptidase Ig-like fold" evidence="3">
    <location>
        <begin position="473"/>
        <end position="563"/>
    </location>
</feature>
<gene>
    <name evidence="6" type="ordered locus">Deba_2989</name>
</gene>
<feature type="domain" description="Peptidase M1 membrane alanine aminopeptidase" evidence="2">
    <location>
        <begin position="253"/>
        <end position="468"/>
    </location>
</feature>
<evidence type="ECO:0000259" key="4">
    <source>
        <dbReference type="Pfam" id="PF17432"/>
    </source>
</evidence>
<dbReference type="InterPro" id="IPR035414">
    <property type="entry name" value="Peptidase_M1_pepN_Ig-like"/>
</dbReference>
<dbReference type="InterPro" id="IPR012779">
    <property type="entry name" value="Peptidase_M1_pepN"/>
</dbReference>
<dbReference type="Proteomes" id="UP000009047">
    <property type="component" value="Chromosome"/>
</dbReference>
<dbReference type="InterPro" id="IPR024601">
    <property type="entry name" value="Peptidase_M1_pepN_C"/>
</dbReference>
<feature type="domain" description="Peptidase M1 alanyl aminopeptidase C-terminal" evidence="4">
    <location>
        <begin position="569"/>
        <end position="866"/>
    </location>
</feature>
<dbReference type="InterPro" id="IPR038438">
    <property type="entry name" value="PepN_Ig-like_sf"/>
</dbReference>
<dbReference type="SUPFAM" id="SSF63737">
    <property type="entry name" value="Leukotriene A4 hydrolase N-terminal domain"/>
    <property type="match status" value="1"/>
</dbReference>
<evidence type="ECO:0000256" key="1">
    <source>
        <dbReference type="ARBA" id="ARBA00022438"/>
    </source>
</evidence>
<dbReference type="EMBL" id="CP002085">
    <property type="protein sequence ID" value="ADK86342.1"/>
    <property type="molecule type" value="Genomic_DNA"/>
</dbReference>
<dbReference type="KEGG" id="dbr:Deba_2989"/>
<keyword evidence="7" id="KW-1185">Reference proteome</keyword>
<dbReference type="Pfam" id="PF11940">
    <property type="entry name" value="DUF3458"/>
    <property type="match status" value="1"/>
</dbReference>
<evidence type="ECO:0000313" key="7">
    <source>
        <dbReference type="Proteomes" id="UP000009047"/>
    </source>
</evidence>
<evidence type="ECO:0000259" key="3">
    <source>
        <dbReference type="Pfam" id="PF11940"/>
    </source>
</evidence>
<dbReference type="Gene3D" id="2.60.40.1730">
    <property type="entry name" value="tricorn interacting facor f3 domain"/>
    <property type="match status" value="1"/>
</dbReference>
<dbReference type="InterPro" id="IPR027268">
    <property type="entry name" value="Peptidase_M4/M1_CTD_sf"/>
</dbReference>
<dbReference type="GO" id="GO:0004177">
    <property type="term" value="F:aminopeptidase activity"/>
    <property type="evidence" value="ECO:0007669"/>
    <property type="project" value="UniProtKB-KW"/>
</dbReference>
<dbReference type="STRING" id="644282.Deba_2989"/>
<dbReference type="InterPro" id="IPR042097">
    <property type="entry name" value="Aminopeptidase_N-like_N_sf"/>
</dbReference>
<evidence type="ECO:0000259" key="2">
    <source>
        <dbReference type="Pfam" id="PF01433"/>
    </source>
</evidence>
<evidence type="ECO:0000313" key="6">
    <source>
        <dbReference type="EMBL" id="ADK86342.1"/>
    </source>
</evidence>
<dbReference type="Gene3D" id="1.10.390.10">
    <property type="entry name" value="Neutral Protease Domain 2"/>
    <property type="match status" value="1"/>
</dbReference>
<dbReference type="HOGENOM" id="CLU_004958_0_0_7"/>
<dbReference type="Gene3D" id="2.60.40.1840">
    <property type="match status" value="1"/>
</dbReference>
<dbReference type="Pfam" id="PF01433">
    <property type="entry name" value="Peptidase_M1"/>
    <property type="match status" value="1"/>
</dbReference>
<keyword evidence="1 6" id="KW-0378">Hydrolase</keyword>
<dbReference type="RefSeq" id="WP_013259779.1">
    <property type="nucleotide sequence ID" value="NC_014365.1"/>
</dbReference>
<dbReference type="PANTHER" id="PTHR46322">
    <property type="entry name" value="PUROMYCIN-SENSITIVE AMINOPEPTIDASE"/>
    <property type="match status" value="1"/>
</dbReference>
<feature type="domain" description="Aminopeptidase N-like N-terminal" evidence="5">
    <location>
        <begin position="24"/>
        <end position="212"/>
    </location>
</feature>
<dbReference type="SUPFAM" id="SSF55486">
    <property type="entry name" value="Metalloproteases ('zincins'), catalytic domain"/>
    <property type="match status" value="1"/>
</dbReference>
<evidence type="ECO:0000259" key="5">
    <source>
        <dbReference type="Pfam" id="PF17900"/>
    </source>
</evidence>
<keyword evidence="1 6" id="KW-0031">Aminopeptidase</keyword>
<name>E1QKY3_DESB2</name>
<dbReference type="eggNOG" id="COG0308">
    <property type="taxonomic scope" value="Bacteria"/>
</dbReference>
<dbReference type="Gene3D" id="1.25.50.10">
    <property type="entry name" value="Peptidase M1, alanyl aminopeptidase, C-terminal domain"/>
    <property type="match status" value="1"/>
</dbReference>
<dbReference type="PANTHER" id="PTHR46322:SF1">
    <property type="entry name" value="PUROMYCIN-SENSITIVE AMINOPEPTIDASE"/>
    <property type="match status" value="1"/>
</dbReference>
<sequence length="888" mass="99630">MASQRKFKYHRQDFGPLPVRLRRLDIHLSFWPERVDGQICLDMAAVERLDQITLDAKDLEIQAVERVQSADWPTGWPLEYDYQTDRDKLVVYLEHPVIADQVFRVRIRCACRPSEHILEGIYRDVTPPGAPQQYMSQCQQWGFQRILPIFDDCRAKCAMTTTLEGDARYTHMISNGNIDRALCPDGRPTPKPGDPSRRIIRFHNPVPMAPYLFIACAGAWDELADEVTLPNGHKVRLEYLVPPGQSAGARLPMAIAKQSVEWIARTQDYLYPNDAYRTICMGKSNFGGMENVGNTTIVTDAALIDEHTLDPMVLYAHAVIVHEFEHNQCGSETTMATPFDVWLNEAYTVDVERQFMADQFGAAFARLREVDSIRDPLLGPLALEDGGHVGRIVRDGFNDPDELIDGVTYVKAAEVIGMLRLIVGQEAFRAGKSLYFARYKDANADSDQFFACFEEAAGRDLNQFKTHWLHAIGYPTVRAATSFDPAAGRYVIKLEQRRPQGVGPFHLPISLALVDERGQDIAGTARVIELRQDEAEVVFEGLTQTPALASINRGYSFYGVFEQDGLDNQALAQQARLDPDEFNRLEAMRRLTDRQRVRLLHELDAALDEDWLAMYGLFLADEALPPALKAYFLRIDEQPLDRAYLTWHPELVAAQERLKKAVNGRWRAQLVAALERARANVPDATPKDGIAERMLAATLLDLIASDDSPASHELILHCLATAKKASERVGALALLNRSSHPARLDLLERAYHDMHGHLSGYANYLRVIAGGDRPDVFEQIERERRRPSFDICQPTWARALYVPMAANNKALWTAQGVAWLGRQVVDLAQVSTTTASRMLSALKHVARLRQPLQGWAAQALEEVAAQVAADASPTIHGQAKAYLEGLAR</sequence>
<dbReference type="Pfam" id="PF17432">
    <property type="entry name" value="DUF3458_C"/>
    <property type="match status" value="1"/>
</dbReference>
<dbReference type="GO" id="GO:0008270">
    <property type="term" value="F:zinc ion binding"/>
    <property type="evidence" value="ECO:0007669"/>
    <property type="project" value="InterPro"/>
</dbReference>
<dbReference type="AlphaFoldDB" id="E1QKY3"/>
<keyword evidence="1 6" id="KW-0645">Protease</keyword>
<dbReference type="Pfam" id="PF17900">
    <property type="entry name" value="Peptidase_M1_N"/>
    <property type="match status" value="1"/>
</dbReference>
<proteinExistence type="predicted"/>
<dbReference type="InterPro" id="IPR037144">
    <property type="entry name" value="Peptidase_M1_pepN_C_sf"/>
</dbReference>